<feature type="binding site" evidence="1">
    <location>
        <position position="307"/>
    </location>
    <ligand>
        <name>Zn(2+)</name>
        <dbReference type="ChEBI" id="CHEBI:29105"/>
    </ligand>
</feature>
<reference evidence="4" key="1">
    <citation type="submission" date="2019-03" db="EMBL/GenBank/DDBJ databases">
        <title>Lake Tanganyika Metagenome-Assembled Genomes (MAGs).</title>
        <authorList>
            <person name="Tran P."/>
        </authorList>
    </citation>
    <scope>NUCLEOTIDE SEQUENCE</scope>
    <source>
        <strain evidence="4">K_DeepCast_65m_m2_066</strain>
    </source>
</reference>
<protein>
    <submittedName>
        <fullName evidence="4">Lanthionine biosynthesis cyclase LanC</fullName>
    </submittedName>
</protein>
<dbReference type="AlphaFoldDB" id="A0A937W1D1"/>
<name>A0A937W1D1_UNCTE</name>
<evidence type="ECO:0000256" key="1">
    <source>
        <dbReference type="PIRSR" id="PIRSR607822-1"/>
    </source>
</evidence>
<organism evidence="4 5">
    <name type="scientific">Tectimicrobiota bacterium</name>
    <dbReference type="NCBI Taxonomy" id="2528274"/>
    <lineage>
        <taxon>Bacteria</taxon>
        <taxon>Pseudomonadati</taxon>
        <taxon>Nitrospinota/Tectimicrobiota group</taxon>
        <taxon>Candidatus Tectimicrobiota</taxon>
    </lineage>
</organism>
<dbReference type="Gene3D" id="1.50.10.20">
    <property type="match status" value="1"/>
</dbReference>
<dbReference type="CDD" id="cd04793">
    <property type="entry name" value="LanC"/>
    <property type="match status" value="1"/>
</dbReference>
<proteinExistence type="predicted"/>
<dbReference type="GO" id="GO:0046872">
    <property type="term" value="F:metal ion binding"/>
    <property type="evidence" value="ECO:0007669"/>
    <property type="project" value="UniProtKB-KW"/>
</dbReference>
<feature type="region of interest" description="Disordered" evidence="2">
    <location>
        <begin position="1"/>
        <end position="22"/>
    </location>
</feature>
<dbReference type="SUPFAM" id="SSF158745">
    <property type="entry name" value="LanC-like"/>
    <property type="match status" value="1"/>
</dbReference>
<keyword evidence="3" id="KW-0472">Membrane</keyword>
<dbReference type="InterPro" id="IPR007822">
    <property type="entry name" value="LANC-like"/>
</dbReference>
<keyword evidence="3" id="KW-1133">Transmembrane helix</keyword>
<feature type="transmembrane region" description="Helical" evidence="3">
    <location>
        <begin position="415"/>
        <end position="436"/>
    </location>
</feature>
<dbReference type="PANTHER" id="PTHR12736:SF7">
    <property type="entry name" value="LANC-LIKE PROTEIN 3"/>
    <property type="match status" value="1"/>
</dbReference>
<dbReference type="Proteomes" id="UP000712673">
    <property type="component" value="Unassembled WGS sequence"/>
</dbReference>
<dbReference type="Pfam" id="PF05147">
    <property type="entry name" value="LANC_like"/>
    <property type="match status" value="1"/>
</dbReference>
<dbReference type="EMBL" id="VGLS01000475">
    <property type="protein sequence ID" value="MBM3225078.1"/>
    <property type="molecule type" value="Genomic_DNA"/>
</dbReference>
<gene>
    <name evidence="4" type="ORF">FJZ47_14930</name>
</gene>
<dbReference type="SMART" id="SM01260">
    <property type="entry name" value="LANC_like"/>
    <property type="match status" value="1"/>
</dbReference>
<evidence type="ECO:0000313" key="4">
    <source>
        <dbReference type="EMBL" id="MBM3225078.1"/>
    </source>
</evidence>
<evidence type="ECO:0000313" key="5">
    <source>
        <dbReference type="Proteomes" id="UP000712673"/>
    </source>
</evidence>
<evidence type="ECO:0000256" key="2">
    <source>
        <dbReference type="SAM" id="MobiDB-lite"/>
    </source>
</evidence>
<dbReference type="GO" id="GO:0031179">
    <property type="term" value="P:peptide modification"/>
    <property type="evidence" value="ECO:0007669"/>
    <property type="project" value="InterPro"/>
</dbReference>
<sequence>MTAQAHFPEPERAGRGGAPVMPTSRCLSGQDTTWTPLFTGALARQAGAVVRAIAAEIQAGLAGYPPPADAGSAADDAALAGGRAGFAILYAYLALAGLEDHADAAASALLEEAVETLAQVEMLPSLYIGFPGVAWAAAHLGQEASADDAAHEEIDAALRDYLMQSPWTEPYDLVSGLVGIGVYALERLPSRSAHELLGLVLARLDDSATHTPAGITWLSTSTLLPDSQRQSYPQGVYNCGVAHGVPGVIGLLGRIQAHGIAPGQTPRLLHGAVQWLLAQRLPARAASVFPHWVGPGVAVSPARSAWCYGDPGIAATLLCAAQGAGNLQWQHQALEIARRAAARPAEQAGLRDAGLCHGAAGLGHLFNRMYQATGALELQEAAHFWLRRTLEMRQPGSGVAGFTVYRPPGDTTLGWMDHAGFLLGAAGIALALLAAITRSNPHGIGCYSLRAPRWGRLLTEMR</sequence>
<keyword evidence="1" id="KW-0862">Zinc</keyword>
<feature type="binding site" evidence="1">
    <location>
        <position position="356"/>
    </location>
    <ligand>
        <name>Zn(2+)</name>
        <dbReference type="ChEBI" id="CHEBI:29105"/>
    </ligand>
</feature>
<feature type="binding site" evidence="1">
    <location>
        <position position="357"/>
    </location>
    <ligand>
        <name>Zn(2+)</name>
        <dbReference type="ChEBI" id="CHEBI:29105"/>
    </ligand>
</feature>
<dbReference type="GO" id="GO:0005886">
    <property type="term" value="C:plasma membrane"/>
    <property type="evidence" value="ECO:0007669"/>
    <property type="project" value="TreeGrafter"/>
</dbReference>
<dbReference type="PANTHER" id="PTHR12736">
    <property type="entry name" value="LANC-LIKE PROTEIN"/>
    <property type="match status" value="1"/>
</dbReference>
<dbReference type="PRINTS" id="PR01955">
    <property type="entry name" value="LANCFRANKIA"/>
</dbReference>
<accession>A0A937W1D1</accession>
<keyword evidence="3" id="KW-0812">Transmembrane</keyword>
<dbReference type="PRINTS" id="PR01950">
    <property type="entry name" value="LANCSUPER"/>
</dbReference>
<comment type="caution">
    <text evidence="4">The sequence shown here is derived from an EMBL/GenBank/DDBJ whole genome shotgun (WGS) entry which is preliminary data.</text>
</comment>
<dbReference type="InterPro" id="IPR033889">
    <property type="entry name" value="LanC"/>
</dbReference>
<evidence type="ECO:0000256" key="3">
    <source>
        <dbReference type="SAM" id="Phobius"/>
    </source>
</evidence>
<keyword evidence="1" id="KW-0479">Metal-binding</keyword>